<evidence type="ECO:0000313" key="2">
    <source>
        <dbReference type="Proteomes" id="UP001196873"/>
    </source>
</evidence>
<reference evidence="1" key="1">
    <citation type="submission" date="2021-07" db="EMBL/GenBank/DDBJ databases">
        <title>Genomic diversity and antimicrobial resistance of Prevotella spp. isolated from chronic lung disease airways.</title>
        <authorList>
            <person name="Webb K.A."/>
            <person name="Olagoke O.S."/>
            <person name="Baird T."/>
            <person name="Neill J."/>
            <person name="Pham A."/>
            <person name="Wells T.J."/>
            <person name="Ramsay K.A."/>
            <person name="Bell S.C."/>
            <person name="Sarovich D.S."/>
            <person name="Price E.P."/>
        </authorList>
    </citation>
    <scope>NUCLEOTIDE SEQUENCE</scope>
    <source>
        <strain evidence="1">SCHI0047.S.3</strain>
    </source>
</reference>
<dbReference type="EMBL" id="JAHXRF010000021">
    <property type="protein sequence ID" value="MBW4866753.1"/>
    <property type="molecule type" value="Genomic_DNA"/>
</dbReference>
<name>A0AAW4NP41_9BACT</name>
<protein>
    <recommendedName>
        <fullName evidence="3">Bacterial surface antigen (D15) domain-containing protein</fullName>
    </recommendedName>
</protein>
<organism evidence="1 2">
    <name type="scientific">Segatella salivae</name>
    <dbReference type="NCBI Taxonomy" id="228604"/>
    <lineage>
        <taxon>Bacteria</taxon>
        <taxon>Pseudomonadati</taxon>
        <taxon>Bacteroidota</taxon>
        <taxon>Bacteroidia</taxon>
        <taxon>Bacteroidales</taxon>
        <taxon>Prevotellaceae</taxon>
        <taxon>Segatella</taxon>
    </lineage>
</organism>
<evidence type="ECO:0008006" key="3">
    <source>
        <dbReference type="Google" id="ProtNLM"/>
    </source>
</evidence>
<comment type="caution">
    <text evidence="1">The sequence shown here is derived from an EMBL/GenBank/DDBJ whole genome shotgun (WGS) entry which is preliminary data.</text>
</comment>
<accession>A0AAW4NP41</accession>
<sequence length="687" mass="80126">MKARFTHISSLLFVVIIGLLQCCFHAKANNIMRQDDALLSRVFAYSKSVEGEKIAQHTSYSYTKYSLFVRKRNFLLLAVPTMWAVAHGEKRHYLGESYERVVYSQDGKPEIQRLTSRTTIPSSRGSLTTVLKYLTPDVYQTTIFKDGILSPFYVKNQRYYNYKVTLLPNGKAQVKFQPRVNNTRLVSGEALINFSDGRIISLKMSGEYDMVNFTLSIVMGQSGAESLLPNDVDLSCQFRFLGNITDGRFRSIYNLRGILPDSVVENDRNSLALVRPVPLTTEEKMLYDKEQETREHRDSIRKEYPKKKENAWKTVFWDVIGNNVINQIKSNFGKNNEGYLRINPILNPLYMGYDHKRGFTYKFDVRLNYMFTSNTLLTTRIRSGYSFKQKQLYFSLPIMYWYDRRHNGYIEIEVGNGNWITNGNAVNYARNQIGDSVVNKYSRSDFFKDSYVRLLNNYDFNSQWGFQAGIILHHRKAVEGDVYRQAGMPTQYTSVAPLLEIQWRPIGWQGPYIALDYERGVKRLLKGNIGYERWELDAQWKLKLRQLKSLQMRLGFGGYTLQSGHTFFLDYTNFRENHVPGGWNDDWSGEFELLNSNKYNESRWYARGNITYESPLLTISHLPWVGHFIEMERIYASVLSSRNCHPYIEIGYGFTTRLFSMGMFLSNDSGKIKEFGCKFGFELFRHW</sequence>
<dbReference type="AlphaFoldDB" id="A0AAW4NP41"/>
<proteinExistence type="predicted"/>
<dbReference type="Proteomes" id="UP001196873">
    <property type="component" value="Unassembled WGS sequence"/>
</dbReference>
<evidence type="ECO:0000313" key="1">
    <source>
        <dbReference type="EMBL" id="MBW4866753.1"/>
    </source>
</evidence>
<dbReference type="Pfam" id="PF18939">
    <property type="entry name" value="DUF5686"/>
    <property type="match status" value="2"/>
</dbReference>
<dbReference type="InterPro" id="IPR043741">
    <property type="entry name" value="DUF5686"/>
</dbReference>
<gene>
    <name evidence="1" type="ORF">KZY68_12245</name>
</gene>